<organism evidence="1 2">
    <name type="scientific">Rhizopus azygosporus</name>
    <name type="common">Rhizopus microsporus var. azygosporus</name>
    <dbReference type="NCBI Taxonomy" id="86630"/>
    <lineage>
        <taxon>Eukaryota</taxon>
        <taxon>Fungi</taxon>
        <taxon>Fungi incertae sedis</taxon>
        <taxon>Mucoromycota</taxon>
        <taxon>Mucoromycotina</taxon>
        <taxon>Mucoromycetes</taxon>
        <taxon>Mucorales</taxon>
        <taxon>Mucorineae</taxon>
        <taxon>Rhizopodaceae</taxon>
        <taxon>Rhizopus</taxon>
    </lineage>
</organism>
<proteinExistence type="predicted"/>
<evidence type="ECO:0000313" key="1">
    <source>
        <dbReference type="EMBL" id="RCH97643.1"/>
    </source>
</evidence>
<keyword evidence="2" id="KW-1185">Reference proteome</keyword>
<name>A0A367K5Z6_RHIAZ</name>
<protein>
    <submittedName>
        <fullName evidence="1">Uncharacterized protein</fullName>
    </submittedName>
</protein>
<dbReference type="AlphaFoldDB" id="A0A367K5Z6"/>
<gene>
    <name evidence="1" type="ORF">CU097_008730</name>
</gene>
<dbReference type="EMBL" id="PJQL01000260">
    <property type="protein sequence ID" value="RCH97643.1"/>
    <property type="molecule type" value="Genomic_DNA"/>
</dbReference>
<accession>A0A367K5Z6</accession>
<dbReference type="Proteomes" id="UP000252139">
    <property type="component" value="Unassembled WGS sequence"/>
</dbReference>
<reference evidence="1 2" key="1">
    <citation type="journal article" date="2018" name="G3 (Bethesda)">
        <title>Phylogenetic and Phylogenomic Definition of Rhizopus Species.</title>
        <authorList>
            <person name="Gryganskyi A.P."/>
            <person name="Golan J."/>
            <person name="Dolatabadi S."/>
            <person name="Mondo S."/>
            <person name="Robb S."/>
            <person name="Idnurm A."/>
            <person name="Muszewska A."/>
            <person name="Steczkiewicz K."/>
            <person name="Masonjones S."/>
            <person name="Liao H.L."/>
            <person name="Gajdeczka M.T."/>
            <person name="Anike F."/>
            <person name="Vuek A."/>
            <person name="Anishchenko I.M."/>
            <person name="Voigt K."/>
            <person name="de Hoog G.S."/>
            <person name="Smith M.E."/>
            <person name="Heitman J."/>
            <person name="Vilgalys R."/>
            <person name="Stajich J.E."/>
        </authorList>
    </citation>
    <scope>NUCLEOTIDE SEQUENCE [LARGE SCALE GENOMIC DNA]</scope>
    <source>
        <strain evidence="1 2">CBS 357.93</strain>
    </source>
</reference>
<sequence length="126" mass="13884">MQQGLVFAHPNDLRMTNFSRLPKLGNQLSGTTASFPSTDPQPFVFFDQVCHLSTTVINNMPTAIPPIEAAPPAAITLFDKRAATMKELFTKEAIELVQQPLDSPGFIIPMFTIPKKTGDCHPLFNL</sequence>
<comment type="caution">
    <text evidence="1">The sequence shown here is derived from an EMBL/GenBank/DDBJ whole genome shotgun (WGS) entry which is preliminary data.</text>
</comment>
<evidence type="ECO:0000313" key="2">
    <source>
        <dbReference type="Proteomes" id="UP000252139"/>
    </source>
</evidence>